<comment type="subcellular location">
    <subcellularLocation>
        <location evidence="1">Nucleus</location>
    </subcellularLocation>
</comment>
<dbReference type="PANTHER" id="PTHR12780">
    <property type="entry name" value="RNA POLYMERASE III DNA DIRECTED , 39KD SUBUNIT-RELATED"/>
    <property type="match status" value="1"/>
</dbReference>
<dbReference type="AlphaFoldDB" id="A0A4Q9M976"/>
<evidence type="ECO:0000256" key="6">
    <source>
        <dbReference type="SAM" id="MobiDB-lite"/>
    </source>
</evidence>
<comment type="similarity">
    <text evidence="2">Belongs to the eukaryotic RPC34/RPC39 RNA polymerase subunit family.</text>
</comment>
<feature type="signal peptide" evidence="7">
    <location>
        <begin position="1"/>
        <end position="17"/>
    </location>
</feature>
<name>A0A4Q9M976_9APHY</name>
<evidence type="ECO:0000256" key="7">
    <source>
        <dbReference type="SAM" id="SignalP"/>
    </source>
</evidence>
<dbReference type="InterPro" id="IPR036388">
    <property type="entry name" value="WH-like_DNA-bd_sf"/>
</dbReference>
<feature type="non-terminal residue" evidence="8">
    <location>
        <position position="1"/>
    </location>
</feature>
<reference evidence="8" key="1">
    <citation type="submission" date="2019-01" db="EMBL/GenBank/DDBJ databases">
        <title>Draft genome sequences of three monokaryotic isolates of the white-rot basidiomycete fungus Dichomitus squalens.</title>
        <authorList>
            <consortium name="DOE Joint Genome Institute"/>
            <person name="Lopez S.C."/>
            <person name="Andreopoulos B."/>
            <person name="Pangilinan J."/>
            <person name="Lipzen A."/>
            <person name="Riley R."/>
            <person name="Ahrendt S."/>
            <person name="Ng V."/>
            <person name="Barry K."/>
            <person name="Daum C."/>
            <person name="Grigoriev I.V."/>
            <person name="Hilden K.S."/>
            <person name="Makela M.R."/>
            <person name="de Vries R.P."/>
        </authorList>
    </citation>
    <scope>NUCLEOTIDE SEQUENCE [LARGE SCALE GENOMIC DNA]</scope>
    <source>
        <strain evidence="8">OM18370.1</strain>
    </source>
</reference>
<dbReference type="InterPro" id="IPR007832">
    <property type="entry name" value="RNA_pol_Rpc34"/>
</dbReference>
<proteinExistence type="inferred from homology"/>
<dbReference type="FunFam" id="1.10.10.10:FF:000116">
    <property type="entry name" value="DNA-directed RNA polymerase III subunit RPC6"/>
    <property type="match status" value="1"/>
</dbReference>
<evidence type="ECO:0000256" key="1">
    <source>
        <dbReference type="ARBA" id="ARBA00004123"/>
    </source>
</evidence>
<protein>
    <submittedName>
        <fullName evidence="8">RNA polymerase Rpc34 subunit-domain-containing protein</fullName>
    </submittedName>
</protein>
<feature type="region of interest" description="Disordered" evidence="6">
    <location>
        <begin position="220"/>
        <end position="362"/>
    </location>
</feature>
<evidence type="ECO:0000313" key="8">
    <source>
        <dbReference type="EMBL" id="TBU23690.1"/>
    </source>
</evidence>
<evidence type="ECO:0000256" key="4">
    <source>
        <dbReference type="ARBA" id="ARBA00023163"/>
    </source>
</evidence>
<dbReference type="Pfam" id="PF05158">
    <property type="entry name" value="RNA_pol_Rpc34"/>
    <property type="match status" value="1"/>
</dbReference>
<evidence type="ECO:0000256" key="3">
    <source>
        <dbReference type="ARBA" id="ARBA00022478"/>
    </source>
</evidence>
<dbReference type="SUPFAM" id="SSF46785">
    <property type="entry name" value="Winged helix' DNA-binding domain"/>
    <property type="match status" value="1"/>
</dbReference>
<dbReference type="InterPro" id="IPR036390">
    <property type="entry name" value="WH_DNA-bd_sf"/>
</dbReference>
<feature type="compositionally biased region" description="Basic residues" evidence="6">
    <location>
        <begin position="235"/>
        <end position="245"/>
    </location>
</feature>
<keyword evidence="5" id="KW-0539">Nucleus</keyword>
<dbReference type="Gene3D" id="1.10.10.10">
    <property type="entry name" value="Winged helix-like DNA-binding domain superfamily/Winged helix DNA-binding domain"/>
    <property type="match status" value="1"/>
</dbReference>
<gene>
    <name evidence="8" type="ORF">BD311DRAFT_817713</name>
</gene>
<dbReference type="InterPro" id="IPR016049">
    <property type="entry name" value="RNA_pol_Rpc34-like"/>
</dbReference>
<keyword evidence="7" id="KW-0732">Signal</keyword>
<evidence type="ECO:0000256" key="2">
    <source>
        <dbReference type="ARBA" id="ARBA00011038"/>
    </source>
</evidence>
<dbReference type="GO" id="GO:0006383">
    <property type="term" value="P:transcription by RNA polymerase III"/>
    <property type="evidence" value="ECO:0007669"/>
    <property type="project" value="InterPro"/>
</dbReference>
<dbReference type="Proteomes" id="UP000292957">
    <property type="component" value="Unassembled WGS sequence"/>
</dbReference>
<dbReference type="EMBL" id="ML143498">
    <property type="protein sequence ID" value="TBU23690.1"/>
    <property type="molecule type" value="Genomic_DNA"/>
</dbReference>
<feature type="chain" id="PRO_5020215975" evidence="7">
    <location>
        <begin position="18"/>
        <end position="417"/>
    </location>
</feature>
<dbReference type="GO" id="GO:0005666">
    <property type="term" value="C:RNA polymerase III complex"/>
    <property type="evidence" value="ECO:0007669"/>
    <property type="project" value="InterPro"/>
</dbReference>
<keyword evidence="4" id="KW-0804">Transcription</keyword>
<accession>A0A4Q9M976</accession>
<dbReference type="GO" id="GO:0005654">
    <property type="term" value="C:nucleoplasm"/>
    <property type="evidence" value="ECO:0007669"/>
    <property type="project" value="UniProtKB-ARBA"/>
</dbReference>
<dbReference type="OrthoDB" id="613763at2759"/>
<organism evidence="8">
    <name type="scientific">Dichomitus squalens</name>
    <dbReference type="NCBI Taxonomy" id="114155"/>
    <lineage>
        <taxon>Eukaryota</taxon>
        <taxon>Fungi</taxon>
        <taxon>Dikarya</taxon>
        <taxon>Basidiomycota</taxon>
        <taxon>Agaricomycotina</taxon>
        <taxon>Agaricomycetes</taxon>
        <taxon>Polyporales</taxon>
        <taxon>Polyporaceae</taxon>
        <taxon>Dichomitus</taxon>
    </lineage>
</organism>
<feature type="compositionally biased region" description="Basic and acidic residues" evidence="6">
    <location>
        <begin position="246"/>
        <end position="261"/>
    </location>
</feature>
<dbReference type="GO" id="GO:0005737">
    <property type="term" value="C:cytoplasm"/>
    <property type="evidence" value="ECO:0007669"/>
    <property type="project" value="UniProtKB-ARBA"/>
</dbReference>
<evidence type="ECO:0000256" key="5">
    <source>
        <dbReference type="ARBA" id="ARBA00023242"/>
    </source>
</evidence>
<sequence length="417" mass="47131">PAAHTAAAAINFLLGDGLFVLLTREGSRILYRAVSQDELETYVLPDYLETLVLHRIRAAGNQGISTKHVKVQTKLHQTVLYRFLESLTQKQLVKIVNDVRHSTRKIYMLAHLEPSVELTGGPWYADKELDTEFIKLLSDVRLMTVRDRSFPKTNQGEDTPVRRLYPLTHSYLTAPQILELIKKSRVTETKLTVHHVEMLPEVLILDGKVEEIPVFHISEPALDGDQESREEVQRSRKASNRKHRYQDRSDDSDSSVDMKLDCRRHRRRAATDSEDNMSTSGDGRPLRKRCHRHQEGDFDNSSLRKRKGKGREKNASSSSDTEDESEPARDGLSGSHKIMAMKSRDSAGPQVSKMGGPPSPSRFMSGAVYEEHVTLGLDRAPCTICPVSDFCHEGGPVDPQECMYYETWLSVRGALLE</sequence>
<keyword evidence="3" id="KW-0240">DNA-directed RNA polymerase</keyword>